<dbReference type="PANTHER" id="PTHR11136">
    <property type="entry name" value="FOLYLPOLYGLUTAMATE SYNTHASE-RELATED"/>
    <property type="match status" value="1"/>
</dbReference>
<evidence type="ECO:0000256" key="6">
    <source>
        <dbReference type="ARBA" id="ARBA00022741"/>
    </source>
</evidence>
<dbReference type="SUPFAM" id="SSF53244">
    <property type="entry name" value="MurD-like peptide ligases, peptide-binding domain"/>
    <property type="match status" value="1"/>
</dbReference>
<dbReference type="AlphaFoldDB" id="A0A143HDF5"/>
<dbReference type="Gene3D" id="3.90.190.20">
    <property type="entry name" value="Mur ligase, C-terminal domain"/>
    <property type="match status" value="1"/>
</dbReference>
<evidence type="ECO:0000313" key="14">
    <source>
        <dbReference type="EMBL" id="AMW99510.1"/>
    </source>
</evidence>
<keyword evidence="6 11" id="KW-0547">Nucleotide-binding</keyword>
<evidence type="ECO:0000256" key="4">
    <source>
        <dbReference type="ARBA" id="ARBA00022598"/>
    </source>
</evidence>
<dbReference type="InterPro" id="IPR018109">
    <property type="entry name" value="Folylpolyglutamate_synth_CS"/>
</dbReference>
<dbReference type="InterPro" id="IPR036565">
    <property type="entry name" value="Mur-like_cat_sf"/>
</dbReference>
<keyword evidence="8" id="KW-0460">Magnesium</keyword>
<keyword evidence="5" id="KW-0479">Metal-binding</keyword>
<dbReference type="SUPFAM" id="SSF53623">
    <property type="entry name" value="MurD-like peptide ligases, catalytic domain"/>
    <property type="match status" value="1"/>
</dbReference>
<evidence type="ECO:0000256" key="8">
    <source>
        <dbReference type="ARBA" id="ARBA00022842"/>
    </source>
</evidence>
<name>A0A143HDF5_9BACL</name>
<dbReference type="GO" id="GO:0008841">
    <property type="term" value="F:dihydrofolate synthase activity"/>
    <property type="evidence" value="ECO:0007669"/>
    <property type="project" value="TreeGrafter"/>
</dbReference>
<comment type="similarity">
    <text evidence="2 11">Belongs to the folylpolyglutamate synthase family.</text>
</comment>
<accession>A0A143HDF5</accession>
<dbReference type="InterPro" id="IPR013221">
    <property type="entry name" value="Mur_ligase_cen"/>
</dbReference>
<dbReference type="EMBL" id="CP014806">
    <property type="protein sequence ID" value="AMW99510.1"/>
    <property type="molecule type" value="Genomic_DNA"/>
</dbReference>
<reference evidence="14 15" key="1">
    <citation type="journal article" date="2016" name="Genome Announc.">
        <title>Whole-Genome Sequence of Rummeliibacillus stabekisii Strain PP9 Isolated from Antarctic Soil.</title>
        <authorList>
            <person name="da Mota F.F."/>
            <person name="Vollu R.E."/>
            <person name="Jurelevicius D."/>
            <person name="Seldin L."/>
        </authorList>
    </citation>
    <scope>NUCLEOTIDE SEQUENCE [LARGE SCALE GENOMIC DNA]</scope>
    <source>
        <strain evidence="14 15">PP9</strain>
    </source>
</reference>
<dbReference type="OrthoDB" id="9809356at2"/>
<evidence type="ECO:0000256" key="9">
    <source>
        <dbReference type="ARBA" id="ARBA00030592"/>
    </source>
</evidence>
<evidence type="ECO:0000256" key="1">
    <source>
        <dbReference type="ARBA" id="ARBA00001946"/>
    </source>
</evidence>
<dbReference type="Pfam" id="PF08245">
    <property type="entry name" value="Mur_ligase_M"/>
    <property type="match status" value="1"/>
</dbReference>
<dbReference type="Pfam" id="PF02875">
    <property type="entry name" value="Mur_ligase_C"/>
    <property type="match status" value="1"/>
</dbReference>
<dbReference type="PANTHER" id="PTHR11136:SF0">
    <property type="entry name" value="DIHYDROFOLATE SYNTHETASE-RELATED"/>
    <property type="match status" value="1"/>
</dbReference>
<dbReference type="NCBIfam" id="TIGR01499">
    <property type="entry name" value="folC"/>
    <property type="match status" value="1"/>
</dbReference>
<evidence type="ECO:0000259" key="12">
    <source>
        <dbReference type="Pfam" id="PF02875"/>
    </source>
</evidence>
<sequence length="414" mass="45905">MIPKLDYYKERFHISSDSAIKPGLTAIQEALELVGHPEKNLPVIHLAGTNGKGSTLTMIERIAQNHDLKTASFMSPCMKDVHDQIKLNGEPITPDELAAIFSIMRDSDLDGKCTDFELLTVAAFLAFQRFQADIVLIECGMGGRYDSTNVVMPIVSVVPSIALEHTNFLGDTLASIAGHKAGIIKQGRPIITGGLPEDAMAVFMEEAKQCEAPLFVYGKDFSVEGEEKSETYIAPNFRINNLDRSMPGMHQRSNMALAITAFLQFAQYLHIQVHPEAIQNGISHAQLAGRFEKISSKLYIDGAHNPASARTLVDTVKEQFRGQKIHFIVGMLRDKDVKGVLRILEEVGTGFTFVDVDNERAMPAENLYNLSNSHVKEVSKKNIRHIIEEKNDEIVIITGSLYLLASWRDELLNG</sequence>
<evidence type="ECO:0000256" key="5">
    <source>
        <dbReference type="ARBA" id="ARBA00022723"/>
    </source>
</evidence>
<reference evidence="15" key="2">
    <citation type="submission" date="2016-03" db="EMBL/GenBank/DDBJ databases">
        <authorList>
            <person name="Ploux O."/>
        </authorList>
    </citation>
    <scope>NUCLEOTIDE SEQUENCE [LARGE SCALE GENOMIC DNA]</scope>
    <source>
        <strain evidence="15">PP9</strain>
    </source>
</reference>
<dbReference type="PROSITE" id="PS01012">
    <property type="entry name" value="FOLYLPOLYGLU_SYNT_2"/>
    <property type="match status" value="1"/>
</dbReference>
<feature type="domain" description="Mur ligase C-terminal" evidence="12">
    <location>
        <begin position="289"/>
        <end position="400"/>
    </location>
</feature>
<gene>
    <name evidence="14" type="ORF">ATY39_08595</name>
</gene>
<dbReference type="PIRSF" id="PIRSF001563">
    <property type="entry name" value="Folylpolyglu_synth"/>
    <property type="match status" value="1"/>
</dbReference>
<keyword evidence="4 11" id="KW-0436">Ligase</keyword>
<evidence type="ECO:0000256" key="3">
    <source>
        <dbReference type="ARBA" id="ARBA00013025"/>
    </source>
</evidence>
<keyword evidence="7 11" id="KW-0067">ATP-binding</keyword>
<feature type="domain" description="Mur ligase central" evidence="13">
    <location>
        <begin position="47"/>
        <end position="261"/>
    </location>
</feature>
<evidence type="ECO:0000256" key="7">
    <source>
        <dbReference type="ARBA" id="ARBA00022840"/>
    </source>
</evidence>
<protein>
    <recommendedName>
        <fullName evidence="3">tetrahydrofolate synthase</fullName>
        <ecNumber evidence="3">6.3.2.17</ecNumber>
    </recommendedName>
    <alternativeName>
        <fullName evidence="9">Tetrahydrofolylpolyglutamate synthase</fullName>
    </alternativeName>
</protein>
<dbReference type="GO" id="GO:0005737">
    <property type="term" value="C:cytoplasm"/>
    <property type="evidence" value="ECO:0007669"/>
    <property type="project" value="TreeGrafter"/>
</dbReference>
<dbReference type="STRING" id="241244.ATY39_08595"/>
<organism evidence="14 15">
    <name type="scientific">Rummeliibacillus stabekisii</name>
    <dbReference type="NCBI Taxonomy" id="241244"/>
    <lineage>
        <taxon>Bacteria</taxon>
        <taxon>Bacillati</taxon>
        <taxon>Bacillota</taxon>
        <taxon>Bacilli</taxon>
        <taxon>Bacillales</taxon>
        <taxon>Caryophanaceae</taxon>
        <taxon>Rummeliibacillus</taxon>
    </lineage>
</organism>
<dbReference type="GO" id="GO:0004326">
    <property type="term" value="F:tetrahydrofolylpolyglutamate synthase activity"/>
    <property type="evidence" value="ECO:0007669"/>
    <property type="project" value="UniProtKB-EC"/>
</dbReference>
<dbReference type="InterPro" id="IPR036615">
    <property type="entry name" value="Mur_ligase_C_dom_sf"/>
</dbReference>
<dbReference type="Gene3D" id="3.40.1190.10">
    <property type="entry name" value="Mur-like, catalytic domain"/>
    <property type="match status" value="1"/>
</dbReference>
<comment type="cofactor">
    <cofactor evidence="1">
        <name>Mg(2+)</name>
        <dbReference type="ChEBI" id="CHEBI:18420"/>
    </cofactor>
</comment>
<dbReference type="RefSeq" id="WP_066788579.1">
    <property type="nucleotide sequence ID" value="NZ_CP014806.1"/>
</dbReference>
<evidence type="ECO:0000256" key="11">
    <source>
        <dbReference type="PIRNR" id="PIRNR001563"/>
    </source>
</evidence>
<evidence type="ECO:0000313" key="15">
    <source>
        <dbReference type="Proteomes" id="UP000076021"/>
    </source>
</evidence>
<evidence type="ECO:0000256" key="2">
    <source>
        <dbReference type="ARBA" id="ARBA00008276"/>
    </source>
</evidence>
<proteinExistence type="inferred from homology"/>
<dbReference type="FunFam" id="3.40.1190.10:FF:000011">
    <property type="entry name" value="Folylpolyglutamate synthase/dihydrofolate synthase"/>
    <property type="match status" value="1"/>
</dbReference>
<dbReference type="Proteomes" id="UP000076021">
    <property type="component" value="Chromosome"/>
</dbReference>
<evidence type="ECO:0000259" key="13">
    <source>
        <dbReference type="Pfam" id="PF08245"/>
    </source>
</evidence>
<dbReference type="GO" id="GO:0005524">
    <property type="term" value="F:ATP binding"/>
    <property type="evidence" value="ECO:0007669"/>
    <property type="project" value="UniProtKB-KW"/>
</dbReference>
<keyword evidence="15" id="KW-1185">Reference proteome</keyword>
<evidence type="ECO:0000256" key="10">
    <source>
        <dbReference type="ARBA" id="ARBA00047493"/>
    </source>
</evidence>
<dbReference type="GO" id="GO:0046872">
    <property type="term" value="F:metal ion binding"/>
    <property type="evidence" value="ECO:0007669"/>
    <property type="project" value="UniProtKB-KW"/>
</dbReference>
<dbReference type="EC" id="6.3.2.17" evidence="3"/>
<comment type="catalytic activity">
    <reaction evidence="10">
        <text>(6S)-5,6,7,8-tetrahydrofolyl-(gamma-L-Glu)(n) + L-glutamate + ATP = (6S)-5,6,7,8-tetrahydrofolyl-(gamma-L-Glu)(n+1) + ADP + phosphate + H(+)</text>
        <dbReference type="Rhea" id="RHEA:10580"/>
        <dbReference type="Rhea" id="RHEA-COMP:14738"/>
        <dbReference type="Rhea" id="RHEA-COMP:14740"/>
        <dbReference type="ChEBI" id="CHEBI:15378"/>
        <dbReference type="ChEBI" id="CHEBI:29985"/>
        <dbReference type="ChEBI" id="CHEBI:30616"/>
        <dbReference type="ChEBI" id="CHEBI:43474"/>
        <dbReference type="ChEBI" id="CHEBI:141005"/>
        <dbReference type="ChEBI" id="CHEBI:456216"/>
        <dbReference type="EC" id="6.3.2.17"/>
    </reaction>
</comment>
<dbReference type="KEGG" id="rst:ATY39_08595"/>
<dbReference type="InterPro" id="IPR001645">
    <property type="entry name" value="Folylpolyglutamate_synth"/>
</dbReference>
<dbReference type="InterPro" id="IPR004101">
    <property type="entry name" value="Mur_ligase_C"/>
</dbReference>